<comment type="caution">
    <text evidence="3">The sequence shown here is derived from an EMBL/GenBank/DDBJ whole genome shotgun (WGS) entry which is preliminary data.</text>
</comment>
<keyword evidence="4" id="KW-1185">Reference proteome</keyword>
<organism evidence="3 4">
    <name type="scientific">Scytalidium lignicola</name>
    <name type="common">Hyphomycete</name>
    <dbReference type="NCBI Taxonomy" id="5539"/>
    <lineage>
        <taxon>Eukaryota</taxon>
        <taxon>Fungi</taxon>
        <taxon>Dikarya</taxon>
        <taxon>Ascomycota</taxon>
        <taxon>Pezizomycotina</taxon>
        <taxon>Leotiomycetes</taxon>
        <taxon>Leotiomycetes incertae sedis</taxon>
        <taxon>Scytalidium</taxon>
    </lineage>
</organism>
<reference evidence="3 4" key="1">
    <citation type="submission" date="2018-05" db="EMBL/GenBank/DDBJ databases">
        <title>Draft genome sequence of Scytalidium lignicola DSM 105466, a ubiquitous saprotrophic fungus.</title>
        <authorList>
            <person name="Buettner E."/>
            <person name="Gebauer A.M."/>
            <person name="Hofrichter M."/>
            <person name="Liers C."/>
            <person name="Kellner H."/>
        </authorList>
    </citation>
    <scope>NUCLEOTIDE SEQUENCE [LARGE SCALE GENOMIC DNA]</scope>
    <source>
        <strain evidence="3 4">DSM 105466</strain>
    </source>
</reference>
<dbReference type="GO" id="GO:0005737">
    <property type="term" value="C:cytoplasm"/>
    <property type="evidence" value="ECO:0007669"/>
    <property type="project" value="TreeGrafter"/>
</dbReference>
<dbReference type="InterPro" id="IPR036291">
    <property type="entry name" value="NAD(P)-bd_dom_sf"/>
</dbReference>
<feature type="non-terminal residue" evidence="3">
    <location>
        <position position="1"/>
    </location>
</feature>
<dbReference type="Gene3D" id="3.40.50.720">
    <property type="entry name" value="NAD(P)-binding Rossmann-like Domain"/>
    <property type="match status" value="1"/>
</dbReference>
<evidence type="ECO:0000256" key="2">
    <source>
        <dbReference type="SAM" id="MobiDB-lite"/>
    </source>
</evidence>
<comment type="similarity">
    <text evidence="1">Belongs to the ornithine cyclodeaminase/mu-crystallin family.</text>
</comment>
<dbReference type="STRING" id="5539.A0A3E2HF00"/>
<protein>
    <recommendedName>
        <fullName evidence="5">Ornithine cyclodeaminase</fullName>
    </recommendedName>
</protein>
<dbReference type="PANTHER" id="PTHR13812">
    <property type="entry name" value="KETIMINE REDUCTASE MU-CRYSTALLIN"/>
    <property type="match status" value="1"/>
</dbReference>
<dbReference type="PANTHER" id="PTHR13812:SF19">
    <property type="entry name" value="KETIMINE REDUCTASE MU-CRYSTALLIN"/>
    <property type="match status" value="1"/>
</dbReference>
<evidence type="ECO:0000256" key="1">
    <source>
        <dbReference type="ARBA" id="ARBA00008903"/>
    </source>
</evidence>
<evidence type="ECO:0008006" key="5">
    <source>
        <dbReference type="Google" id="ProtNLM"/>
    </source>
</evidence>
<dbReference type="AlphaFoldDB" id="A0A3E2HF00"/>
<accession>A0A3E2HF00</accession>
<evidence type="ECO:0000313" key="3">
    <source>
        <dbReference type="EMBL" id="RFU31661.1"/>
    </source>
</evidence>
<feature type="non-terminal residue" evidence="3">
    <location>
        <position position="479"/>
    </location>
</feature>
<dbReference type="FunFam" id="3.40.50.720:FF:000577">
    <property type="entry name" value="Proline utilization protein PrnX, putative"/>
    <property type="match status" value="1"/>
</dbReference>
<dbReference type="Proteomes" id="UP000258309">
    <property type="component" value="Unassembled WGS sequence"/>
</dbReference>
<dbReference type="InterPro" id="IPR003462">
    <property type="entry name" value="ODC_Mu_crystall"/>
</dbReference>
<evidence type="ECO:0000313" key="4">
    <source>
        <dbReference type="Proteomes" id="UP000258309"/>
    </source>
</evidence>
<sequence>MPLTLLSDRDTKEILHGLTFEQLERFQDSLRQALHEFSTGTQDEGACSIHQPMRTAMQGKDGSTTLFMPSASSSSIGVKVVTLASPTSPTSTASDQPLDKPSPQGSLTIMSSTGRPFGFLNAEEVTAFRTALASSLLISRRTHVKTVTVYGAGRQAFWHIRLCLLIHGSTIKNVHIINRAFSERVRALFKGFLGMDPEIKEREGWSNTKFGILTPTYGEYARLEALQLRNADILICTTPSTKPLFDEKILTSPEGRRKGRLIIAIGSYKPHMIELPSEILMQAVKTHGSGHFHRNAYEGGVIVVDALDAALKEAGELIEAGISARQLVELGELVMLEKTADDTYGYSSTDSSDMVSMRSSFEGLEVGSAAGRSLSSVFGGDNGSERKAASRNNSKSPSGRRSDSRRSSGIFHKRTSSRGAFETERKSSQSSADDAMCRWLSNGNVIYKSVGMGLMDLVVGSDLVMIARERGIGVTIQDF</sequence>
<dbReference type="OrthoDB" id="41492at2759"/>
<name>A0A3E2HF00_SCYLI</name>
<dbReference type="SUPFAM" id="SSF51735">
    <property type="entry name" value="NAD(P)-binding Rossmann-fold domains"/>
    <property type="match status" value="1"/>
</dbReference>
<feature type="region of interest" description="Disordered" evidence="2">
    <location>
        <begin position="86"/>
        <end position="107"/>
    </location>
</feature>
<proteinExistence type="inferred from homology"/>
<dbReference type="EMBL" id="NCSJ02000071">
    <property type="protein sequence ID" value="RFU31661.1"/>
    <property type="molecule type" value="Genomic_DNA"/>
</dbReference>
<gene>
    <name evidence="3" type="ORF">B7463_g4690</name>
</gene>
<dbReference type="OMA" id="IYCCTPS"/>
<feature type="region of interest" description="Disordered" evidence="2">
    <location>
        <begin position="377"/>
        <end position="427"/>
    </location>
</feature>